<protein>
    <submittedName>
        <fullName evidence="1">Uncharacterized protein</fullName>
    </submittedName>
</protein>
<dbReference type="Proteomes" id="UP001420932">
    <property type="component" value="Unassembled WGS sequence"/>
</dbReference>
<evidence type="ECO:0000313" key="1">
    <source>
        <dbReference type="EMBL" id="KAK9151390.1"/>
    </source>
</evidence>
<dbReference type="EMBL" id="JBBNAF010000004">
    <property type="protein sequence ID" value="KAK9151390.1"/>
    <property type="molecule type" value="Genomic_DNA"/>
</dbReference>
<name>A0AAP0PR37_9MAGN</name>
<sequence>MIEHIHLKNNTRGFRARVQGDGGEKQNDDICVFDMASVDVIRNIILGDQFQLLKRHRLQSQICRVKSVHNWDRSALQHVLIVEWRESSFQLPMDLYVADTRDTITGFMDELGYAETRHPRAARPSHKRRFRGNPWR</sequence>
<evidence type="ECO:0000313" key="2">
    <source>
        <dbReference type="Proteomes" id="UP001420932"/>
    </source>
</evidence>
<gene>
    <name evidence="1" type="ORF">Syun_009699</name>
</gene>
<accession>A0AAP0PR37</accession>
<comment type="caution">
    <text evidence="1">The sequence shown here is derived from an EMBL/GenBank/DDBJ whole genome shotgun (WGS) entry which is preliminary data.</text>
</comment>
<dbReference type="AlphaFoldDB" id="A0AAP0PR37"/>
<organism evidence="1 2">
    <name type="scientific">Stephania yunnanensis</name>
    <dbReference type="NCBI Taxonomy" id="152371"/>
    <lineage>
        <taxon>Eukaryota</taxon>
        <taxon>Viridiplantae</taxon>
        <taxon>Streptophyta</taxon>
        <taxon>Embryophyta</taxon>
        <taxon>Tracheophyta</taxon>
        <taxon>Spermatophyta</taxon>
        <taxon>Magnoliopsida</taxon>
        <taxon>Ranunculales</taxon>
        <taxon>Menispermaceae</taxon>
        <taxon>Menispermoideae</taxon>
        <taxon>Cissampelideae</taxon>
        <taxon>Stephania</taxon>
    </lineage>
</organism>
<proteinExistence type="predicted"/>
<reference evidence="1 2" key="1">
    <citation type="submission" date="2024-01" db="EMBL/GenBank/DDBJ databases">
        <title>Genome assemblies of Stephania.</title>
        <authorList>
            <person name="Yang L."/>
        </authorList>
    </citation>
    <scope>NUCLEOTIDE SEQUENCE [LARGE SCALE GENOMIC DNA]</scope>
    <source>
        <strain evidence="1">YNDBR</strain>
        <tissue evidence="1">Leaf</tissue>
    </source>
</reference>
<keyword evidence="2" id="KW-1185">Reference proteome</keyword>